<comment type="caution">
    <text evidence="3">The sequence shown here is derived from an EMBL/GenBank/DDBJ whole genome shotgun (WGS) entry which is preliminary data.</text>
</comment>
<evidence type="ECO:0000313" key="4">
    <source>
        <dbReference type="Proteomes" id="UP001516400"/>
    </source>
</evidence>
<evidence type="ECO:0000313" key="3">
    <source>
        <dbReference type="EMBL" id="KAL3277600.1"/>
    </source>
</evidence>
<feature type="compositionally biased region" description="Low complexity" evidence="2">
    <location>
        <begin position="39"/>
        <end position="54"/>
    </location>
</feature>
<evidence type="ECO:0000256" key="1">
    <source>
        <dbReference type="SAM" id="Coils"/>
    </source>
</evidence>
<gene>
    <name evidence="3" type="ORF">HHI36_012942</name>
</gene>
<reference evidence="3 4" key="1">
    <citation type="journal article" date="2021" name="BMC Biol.">
        <title>Horizontally acquired antibacterial genes associated with adaptive radiation of ladybird beetles.</title>
        <authorList>
            <person name="Li H.S."/>
            <person name="Tang X.F."/>
            <person name="Huang Y.H."/>
            <person name="Xu Z.Y."/>
            <person name="Chen M.L."/>
            <person name="Du X.Y."/>
            <person name="Qiu B.Y."/>
            <person name="Chen P.T."/>
            <person name="Zhang W."/>
            <person name="Slipinski A."/>
            <person name="Escalona H.E."/>
            <person name="Waterhouse R.M."/>
            <person name="Zwick A."/>
            <person name="Pang H."/>
        </authorList>
    </citation>
    <scope>NUCLEOTIDE SEQUENCE [LARGE SCALE GENOMIC DNA]</scope>
    <source>
        <strain evidence="3">SYSU2018</strain>
    </source>
</reference>
<feature type="region of interest" description="Disordered" evidence="2">
    <location>
        <begin position="27"/>
        <end position="54"/>
    </location>
</feature>
<dbReference type="Proteomes" id="UP001516400">
    <property type="component" value="Unassembled WGS sequence"/>
</dbReference>
<dbReference type="AlphaFoldDB" id="A0ABD2NGC9"/>
<keyword evidence="1" id="KW-0175">Coiled coil</keyword>
<feature type="coiled-coil region" evidence="1">
    <location>
        <begin position="259"/>
        <end position="316"/>
    </location>
</feature>
<sequence length="466" mass="53593">MKDIAIDTAKEISMVLCKLTQHDASPPEKPNLQSVFLQSPCSSSSTSRETSPSTVRLKTLNTSIADVASILTDLELAKEVSTFKQPLELRQMCLNFLLSLPCGAEILQELSDLALNLDKLTQMLNPSKKLLKNARLSSDFELNNSESIPEKHMWSGQNRKSFHTSEDMKNEPDILFDLHTKFLERENSSLLEKQFRKSIEITSIQTETMENRSDITYSVTSSKTLPKNFKHSPNNARLSASNLDEWLNFAREDKNMPEINAKEEDNKELRNRFKHEEMKVPNELYHRQMQLILEKEREIQKELEQLLEEKRKLCLEIEGSDIEAQNKKTRPKSFPPAISESFRQQMFEEYKKQIEEREDRKHNKVIKITSSPGIKSEEGEKPKVEVTHVTGIEDEFMKKVQELHGIPSEIEEEETLVEKNEECEPVLLIDGNRLKESTTDLPKHLREFVEITSNSSVSDSTEGESA</sequence>
<protein>
    <submittedName>
        <fullName evidence="3">Uncharacterized protein</fullName>
    </submittedName>
</protein>
<name>A0ABD2NGC9_9CUCU</name>
<proteinExistence type="predicted"/>
<accession>A0ABD2NGC9</accession>
<organism evidence="3 4">
    <name type="scientific">Cryptolaemus montrouzieri</name>
    <dbReference type="NCBI Taxonomy" id="559131"/>
    <lineage>
        <taxon>Eukaryota</taxon>
        <taxon>Metazoa</taxon>
        <taxon>Ecdysozoa</taxon>
        <taxon>Arthropoda</taxon>
        <taxon>Hexapoda</taxon>
        <taxon>Insecta</taxon>
        <taxon>Pterygota</taxon>
        <taxon>Neoptera</taxon>
        <taxon>Endopterygota</taxon>
        <taxon>Coleoptera</taxon>
        <taxon>Polyphaga</taxon>
        <taxon>Cucujiformia</taxon>
        <taxon>Coccinelloidea</taxon>
        <taxon>Coccinellidae</taxon>
        <taxon>Scymninae</taxon>
        <taxon>Scymnini</taxon>
        <taxon>Cryptolaemus</taxon>
    </lineage>
</organism>
<dbReference type="EMBL" id="JABFTP020000103">
    <property type="protein sequence ID" value="KAL3277600.1"/>
    <property type="molecule type" value="Genomic_DNA"/>
</dbReference>
<keyword evidence="4" id="KW-1185">Reference proteome</keyword>
<evidence type="ECO:0000256" key="2">
    <source>
        <dbReference type="SAM" id="MobiDB-lite"/>
    </source>
</evidence>